<sequence>MLHTDIPTRSEIEALVNASAPWSVSIYTPTEADTATPEQNRIAFSNQTRDALGRIDDRDARVALEEGLEDLIEDEEFWRFQARTLVVHATPERMRTFRIPNRLEAGVTVGDRFFVKPLLRAVTFPQSAFVLALAEGSARLVEITPDRPAEDVLVHGMPSSAADYANKASLSGRAPKGRIQGTEGRKVRVRQYARAVDQELRDILSGRDLPLILASAEPIGALFRSVNSYDGLLAETIEGNPEHLSDEQLATRAREILDRHYESELADLRVLFEDRRAEGRGTTDLADIARAATFGIIDTLLVDIDTTIHGVIAEDDGTLTLATNSDLDAPGVLDEVARRVLLSGGRVFAVRTADIPDSAAAAAILRYAM</sequence>
<name>A0ABY2RHU3_9NOCA</name>
<evidence type="ECO:0008006" key="3">
    <source>
        <dbReference type="Google" id="ProtNLM"/>
    </source>
</evidence>
<accession>A0ABY2RHU3</accession>
<dbReference type="Proteomes" id="UP000305109">
    <property type="component" value="Unassembled WGS sequence"/>
</dbReference>
<organism evidence="1 2">
    <name type="scientific">Rhodococcus oryzae</name>
    <dbReference type="NCBI Taxonomy" id="2571143"/>
    <lineage>
        <taxon>Bacteria</taxon>
        <taxon>Bacillati</taxon>
        <taxon>Actinomycetota</taxon>
        <taxon>Actinomycetes</taxon>
        <taxon>Mycobacteriales</taxon>
        <taxon>Nocardiaceae</taxon>
        <taxon>Rhodococcus</taxon>
    </lineage>
</organism>
<dbReference type="RefSeq" id="WP_136910739.1">
    <property type="nucleotide sequence ID" value="NZ_SUMD01000007.1"/>
</dbReference>
<dbReference type="InterPro" id="IPR041638">
    <property type="entry name" value="BaeRF_family11"/>
</dbReference>
<dbReference type="EMBL" id="SUMD01000007">
    <property type="protein sequence ID" value="TJZ76752.1"/>
    <property type="molecule type" value="Genomic_DNA"/>
</dbReference>
<protein>
    <recommendedName>
        <fullName evidence="3">Peptide chain release factor 1</fullName>
    </recommendedName>
</protein>
<dbReference type="Pfam" id="PF18855">
    <property type="entry name" value="baeRF_family11"/>
    <property type="match status" value="1"/>
</dbReference>
<gene>
    <name evidence="1" type="ORF">FCG67_16130</name>
</gene>
<keyword evidence="2" id="KW-1185">Reference proteome</keyword>
<evidence type="ECO:0000313" key="1">
    <source>
        <dbReference type="EMBL" id="TJZ76752.1"/>
    </source>
</evidence>
<reference evidence="1 2" key="1">
    <citation type="submission" date="2019-04" db="EMBL/GenBank/DDBJ databases">
        <title>Rhodococcus oryzae sp. nov., a novel actinomycete isolated from rhizosphere soil of rice (Oryza sativa L.).</title>
        <authorList>
            <person name="Li C."/>
        </authorList>
    </citation>
    <scope>NUCLEOTIDE SEQUENCE [LARGE SCALE GENOMIC DNA]</scope>
    <source>
        <strain evidence="1 2">NEAU-CX67</strain>
    </source>
</reference>
<comment type="caution">
    <text evidence="1">The sequence shown here is derived from an EMBL/GenBank/DDBJ whole genome shotgun (WGS) entry which is preliminary data.</text>
</comment>
<proteinExistence type="predicted"/>
<evidence type="ECO:0000313" key="2">
    <source>
        <dbReference type="Proteomes" id="UP000305109"/>
    </source>
</evidence>